<dbReference type="PANTHER" id="PTHR43798:SF31">
    <property type="entry name" value="AB HYDROLASE SUPERFAMILY PROTEIN YCLE"/>
    <property type="match status" value="1"/>
</dbReference>
<dbReference type="InterPro" id="IPR000639">
    <property type="entry name" value="Epox_hydrolase-like"/>
</dbReference>
<dbReference type="InterPro" id="IPR000073">
    <property type="entry name" value="AB_hydrolase_1"/>
</dbReference>
<dbReference type="InterPro" id="IPR050266">
    <property type="entry name" value="AB_hydrolase_sf"/>
</dbReference>
<feature type="domain" description="AB hydrolase-1" evidence="2">
    <location>
        <begin position="193"/>
        <end position="249"/>
    </location>
</feature>
<proteinExistence type="predicted"/>
<dbReference type="EMBL" id="DSOV01000018">
    <property type="protein sequence ID" value="HEN41748.1"/>
    <property type="molecule type" value="Genomic_DNA"/>
</dbReference>
<dbReference type="SUPFAM" id="SSF53474">
    <property type="entry name" value="alpha/beta-Hydrolases"/>
    <property type="match status" value="1"/>
</dbReference>
<dbReference type="AlphaFoldDB" id="A0A831U3C6"/>
<dbReference type="InterPro" id="IPR029058">
    <property type="entry name" value="AB_hydrolase_fold"/>
</dbReference>
<protein>
    <submittedName>
        <fullName evidence="3">Alpha/beta fold hydrolase</fullName>
    </submittedName>
</protein>
<accession>A0A831U3C6</accession>
<comment type="caution">
    <text evidence="3">The sequence shown here is derived from an EMBL/GenBank/DDBJ whole genome shotgun (WGS) entry which is preliminary data.</text>
</comment>
<dbReference type="Gene3D" id="3.40.50.1820">
    <property type="entry name" value="alpha/beta hydrolase"/>
    <property type="match status" value="1"/>
</dbReference>
<dbReference type="PANTHER" id="PTHR43798">
    <property type="entry name" value="MONOACYLGLYCEROL LIPASE"/>
    <property type="match status" value="1"/>
</dbReference>
<evidence type="ECO:0000259" key="2">
    <source>
        <dbReference type="Pfam" id="PF00561"/>
    </source>
</evidence>
<dbReference type="GO" id="GO:0016787">
    <property type="term" value="F:hydrolase activity"/>
    <property type="evidence" value="ECO:0007669"/>
    <property type="project" value="UniProtKB-KW"/>
</dbReference>
<reference evidence="3" key="1">
    <citation type="journal article" date="2020" name="mSystems">
        <title>Genome- and Community-Level Interaction Insights into Carbon Utilization and Element Cycling Functions of Hydrothermarchaeota in Hydrothermal Sediment.</title>
        <authorList>
            <person name="Zhou Z."/>
            <person name="Liu Y."/>
            <person name="Xu W."/>
            <person name="Pan J."/>
            <person name="Luo Z.H."/>
            <person name="Li M."/>
        </authorList>
    </citation>
    <scope>NUCLEOTIDE SEQUENCE [LARGE SCALE GENOMIC DNA]</scope>
    <source>
        <strain evidence="3">SpSt-349</strain>
    </source>
</reference>
<dbReference type="Pfam" id="PF00561">
    <property type="entry name" value="Abhydrolase_1"/>
    <property type="match status" value="2"/>
</dbReference>
<sequence>MNAIINGINLAYDDHGSGPAVLLIHGFPLCRRMWHPQIQAVTGAGFRLVTLDLRGFGESDAPEGPYSMELFADDVAGLLDHLGIGRAVVGGMSMGGYVLFNLLERYPDRLAGAVFITTRATADDEAGKARRLQLAQETMKFGPQIIADAFVPLLFAEESLNGRPKLVEEVGGWIVGTDSRGLAGGLLAMRERKDCSGLLGAIKIPSLAIGAAGDRAAPPETSRAIAAGIPGCRLEIVSDAGHMANLEHPGAFNDALVGFLKGLGRW</sequence>
<evidence type="ECO:0000313" key="3">
    <source>
        <dbReference type="EMBL" id="HEN41748.1"/>
    </source>
</evidence>
<keyword evidence="1 3" id="KW-0378">Hydrolase</keyword>
<name>A0A831U3C6_GEOME</name>
<feature type="domain" description="AB hydrolase-1" evidence="2">
    <location>
        <begin position="19"/>
        <end position="124"/>
    </location>
</feature>
<dbReference type="GO" id="GO:0016020">
    <property type="term" value="C:membrane"/>
    <property type="evidence" value="ECO:0007669"/>
    <property type="project" value="TreeGrafter"/>
</dbReference>
<evidence type="ECO:0000256" key="1">
    <source>
        <dbReference type="ARBA" id="ARBA00022801"/>
    </source>
</evidence>
<gene>
    <name evidence="3" type="ORF">ENQ87_05115</name>
</gene>
<dbReference type="PRINTS" id="PR00412">
    <property type="entry name" value="EPOXHYDRLASE"/>
</dbReference>
<organism evidence="3">
    <name type="scientific">Geobacter metallireducens</name>
    <dbReference type="NCBI Taxonomy" id="28232"/>
    <lineage>
        <taxon>Bacteria</taxon>
        <taxon>Pseudomonadati</taxon>
        <taxon>Thermodesulfobacteriota</taxon>
        <taxon>Desulfuromonadia</taxon>
        <taxon>Geobacterales</taxon>
        <taxon>Geobacteraceae</taxon>
        <taxon>Geobacter</taxon>
    </lineage>
</organism>
<dbReference type="PRINTS" id="PR00111">
    <property type="entry name" value="ABHYDROLASE"/>
</dbReference>